<evidence type="ECO:0000313" key="4">
    <source>
        <dbReference type="WBParaSite" id="snap_masked-unitig_29135-processed-gene-0.0-mRNA-1"/>
    </source>
</evidence>
<dbReference type="GO" id="GO:0004672">
    <property type="term" value="F:protein kinase activity"/>
    <property type="evidence" value="ECO:0007669"/>
    <property type="project" value="InterPro"/>
</dbReference>
<evidence type="ECO:0000259" key="2">
    <source>
        <dbReference type="Pfam" id="PF07714"/>
    </source>
</evidence>
<accession>A0A1I8JPA5</accession>
<dbReference type="SUPFAM" id="SSF56112">
    <property type="entry name" value="Protein kinase-like (PK-like)"/>
    <property type="match status" value="1"/>
</dbReference>
<organism evidence="3 4">
    <name type="scientific">Macrostomum lignano</name>
    <dbReference type="NCBI Taxonomy" id="282301"/>
    <lineage>
        <taxon>Eukaryota</taxon>
        <taxon>Metazoa</taxon>
        <taxon>Spiralia</taxon>
        <taxon>Lophotrochozoa</taxon>
        <taxon>Platyhelminthes</taxon>
        <taxon>Rhabditophora</taxon>
        <taxon>Macrostomorpha</taxon>
        <taxon>Macrostomida</taxon>
        <taxon>Macrostomidae</taxon>
        <taxon>Macrostomum</taxon>
    </lineage>
</organism>
<evidence type="ECO:0000313" key="3">
    <source>
        <dbReference type="Proteomes" id="UP000095280"/>
    </source>
</evidence>
<sequence>MPPNGALLSYFEERREERKENNVRTRSSPSAGRLAEAATDKVFTNKSDVWSFGVLIYEVRDARPGSVPGASEQSDSQAGFGRPSNAEPRTMRQQGIRCDEFLMSVTKVP</sequence>
<dbReference type="InterPro" id="IPR001245">
    <property type="entry name" value="Ser-Thr/Tyr_kinase_cat_dom"/>
</dbReference>
<dbReference type="Pfam" id="PF07714">
    <property type="entry name" value="PK_Tyr_Ser-Thr"/>
    <property type="match status" value="1"/>
</dbReference>
<proteinExistence type="predicted"/>
<evidence type="ECO:0000256" key="1">
    <source>
        <dbReference type="SAM" id="MobiDB-lite"/>
    </source>
</evidence>
<dbReference type="WBParaSite" id="snap_masked-unitig_29135-processed-gene-0.0-mRNA-1">
    <property type="protein sequence ID" value="snap_masked-unitig_29135-processed-gene-0.0-mRNA-1"/>
    <property type="gene ID" value="snap_masked-unitig_29135-processed-gene-0.0"/>
</dbReference>
<feature type="region of interest" description="Disordered" evidence="1">
    <location>
        <begin position="63"/>
        <end position="98"/>
    </location>
</feature>
<dbReference type="InterPro" id="IPR011009">
    <property type="entry name" value="Kinase-like_dom_sf"/>
</dbReference>
<protein>
    <submittedName>
        <fullName evidence="4">Pkinase_Tyr domain-containing protein</fullName>
    </submittedName>
</protein>
<name>A0A1I8JPA5_9PLAT</name>
<reference evidence="4" key="1">
    <citation type="submission" date="2016-11" db="UniProtKB">
        <authorList>
            <consortium name="WormBaseParasite"/>
        </authorList>
    </citation>
    <scope>IDENTIFICATION</scope>
</reference>
<keyword evidence="3" id="KW-1185">Reference proteome</keyword>
<feature type="domain" description="Serine-threonine/tyrosine-protein kinase catalytic" evidence="2">
    <location>
        <begin position="35"/>
        <end position="62"/>
    </location>
</feature>
<dbReference type="Gene3D" id="1.10.510.10">
    <property type="entry name" value="Transferase(Phosphotransferase) domain 1"/>
    <property type="match status" value="1"/>
</dbReference>
<dbReference type="Proteomes" id="UP000095280">
    <property type="component" value="Unplaced"/>
</dbReference>
<feature type="region of interest" description="Disordered" evidence="1">
    <location>
        <begin position="14"/>
        <end position="34"/>
    </location>
</feature>
<dbReference type="AlphaFoldDB" id="A0A1I8JPA5"/>
<feature type="compositionally biased region" description="Basic and acidic residues" evidence="1">
    <location>
        <begin position="14"/>
        <end position="23"/>
    </location>
</feature>